<reference evidence="1" key="1">
    <citation type="submission" date="2021-03" db="EMBL/GenBank/DDBJ databases">
        <authorList>
            <consortium name="DOE Joint Genome Institute"/>
            <person name="Ahrendt S."/>
            <person name="Looney B.P."/>
            <person name="Miyauchi S."/>
            <person name="Morin E."/>
            <person name="Drula E."/>
            <person name="Courty P.E."/>
            <person name="Chicoki N."/>
            <person name="Fauchery L."/>
            <person name="Kohler A."/>
            <person name="Kuo A."/>
            <person name="Labutti K."/>
            <person name="Pangilinan J."/>
            <person name="Lipzen A."/>
            <person name="Riley R."/>
            <person name="Andreopoulos W."/>
            <person name="He G."/>
            <person name="Johnson J."/>
            <person name="Barry K.W."/>
            <person name="Grigoriev I.V."/>
            <person name="Nagy L."/>
            <person name="Hibbett D."/>
            <person name="Henrissat B."/>
            <person name="Matheny P.B."/>
            <person name="Labbe J."/>
            <person name="Martin F."/>
        </authorList>
    </citation>
    <scope>NUCLEOTIDE SEQUENCE</scope>
    <source>
        <strain evidence="1">HHB10654</strain>
    </source>
</reference>
<dbReference type="Proteomes" id="UP000814140">
    <property type="component" value="Unassembled WGS sequence"/>
</dbReference>
<proteinExistence type="predicted"/>
<comment type="caution">
    <text evidence="1">The sequence shown here is derived from an EMBL/GenBank/DDBJ whole genome shotgun (WGS) entry which is preliminary data.</text>
</comment>
<sequence>MSTFTSASSSSVSQAPTAAPPPTTGSGITFGQSSTLYLYTFLATLGVLLVISVTIITRSVVLRRRAREAILLAIANGTYVPPRPPPSALGERPRMWQTYLEKTAPGEKGDDDLEKGWEAITPVSAVVLKPSPARMDSGEERGPFEFIRPVASSIHRYVSPSTQRRPPSPTTSSAAPGSTPPEDSPVQLAVLIAMPSNSLKSEDTRVGIPLLELGVSSARLAQTGLE</sequence>
<evidence type="ECO:0000313" key="2">
    <source>
        <dbReference type="Proteomes" id="UP000814140"/>
    </source>
</evidence>
<protein>
    <submittedName>
        <fullName evidence="1">Uncharacterized protein</fullName>
    </submittedName>
</protein>
<keyword evidence="2" id="KW-1185">Reference proteome</keyword>
<evidence type="ECO:0000313" key="1">
    <source>
        <dbReference type="EMBL" id="KAI0061546.1"/>
    </source>
</evidence>
<dbReference type="EMBL" id="MU277212">
    <property type="protein sequence ID" value="KAI0061546.1"/>
    <property type="molecule type" value="Genomic_DNA"/>
</dbReference>
<organism evidence="1 2">
    <name type="scientific">Artomyces pyxidatus</name>
    <dbReference type="NCBI Taxonomy" id="48021"/>
    <lineage>
        <taxon>Eukaryota</taxon>
        <taxon>Fungi</taxon>
        <taxon>Dikarya</taxon>
        <taxon>Basidiomycota</taxon>
        <taxon>Agaricomycotina</taxon>
        <taxon>Agaricomycetes</taxon>
        <taxon>Russulales</taxon>
        <taxon>Auriscalpiaceae</taxon>
        <taxon>Artomyces</taxon>
    </lineage>
</organism>
<accession>A0ACB8T0E5</accession>
<name>A0ACB8T0E5_9AGAM</name>
<gene>
    <name evidence="1" type="ORF">BV25DRAFT_1916893</name>
</gene>
<reference evidence="1" key="2">
    <citation type="journal article" date="2022" name="New Phytol.">
        <title>Evolutionary transition to the ectomycorrhizal habit in the genomes of a hyperdiverse lineage of mushroom-forming fungi.</title>
        <authorList>
            <person name="Looney B."/>
            <person name="Miyauchi S."/>
            <person name="Morin E."/>
            <person name="Drula E."/>
            <person name="Courty P.E."/>
            <person name="Kohler A."/>
            <person name="Kuo A."/>
            <person name="LaButti K."/>
            <person name="Pangilinan J."/>
            <person name="Lipzen A."/>
            <person name="Riley R."/>
            <person name="Andreopoulos W."/>
            <person name="He G."/>
            <person name="Johnson J."/>
            <person name="Nolan M."/>
            <person name="Tritt A."/>
            <person name="Barry K.W."/>
            <person name="Grigoriev I.V."/>
            <person name="Nagy L.G."/>
            <person name="Hibbett D."/>
            <person name="Henrissat B."/>
            <person name="Matheny P.B."/>
            <person name="Labbe J."/>
            <person name="Martin F.M."/>
        </authorList>
    </citation>
    <scope>NUCLEOTIDE SEQUENCE</scope>
    <source>
        <strain evidence="1">HHB10654</strain>
    </source>
</reference>